<dbReference type="Proteomes" id="UP000054166">
    <property type="component" value="Unassembled WGS sequence"/>
</dbReference>
<proteinExistence type="predicted"/>
<dbReference type="EMBL" id="KN833560">
    <property type="protein sequence ID" value="KIM71036.1"/>
    <property type="molecule type" value="Genomic_DNA"/>
</dbReference>
<reference evidence="3 4" key="1">
    <citation type="submission" date="2014-04" db="EMBL/GenBank/DDBJ databases">
        <authorList>
            <consortium name="DOE Joint Genome Institute"/>
            <person name="Kuo A."/>
            <person name="Tarkka M."/>
            <person name="Buscot F."/>
            <person name="Kohler A."/>
            <person name="Nagy L.G."/>
            <person name="Floudas D."/>
            <person name="Copeland A."/>
            <person name="Barry K.W."/>
            <person name="Cichocki N."/>
            <person name="Veneault-Fourrey C."/>
            <person name="LaButti K."/>
            <person name="Lindquist E.A."/>
            <person name="Lipzen A."/>
            <person name="Lundell T."/>
            <person name="Morin E."/>
            <person name="Murat C."/>
            <person name="Sun H."/>
            <person name="Tunlid A."/>
            <person name="Henrissat B."/>
            <person name="Grigoriev I.V."/>
            <person name="Hibbett D.S."/>
            <person name="Martin F."/>
            <person name="Nordberg H.P."/>
            <person name="Cantor M.N."/>
            <person name="Hua S.X."/>
        </authorList>
    </citation>
    <scope>NUCLEOTIDE SEQUENCE [LARGE SCALE GENOMIC DNA]</scope>
    <source>
        <strain evidence="3 4">F 1598</strain>
    </source>
</reference>
<dbReference type="EMBL" id="KN833573">
    <property type="protein sequence ID" value="KIM71025.1"/>
    <property type="molecule type" value="Genomic_DNA"/>
</dbReference>
<feature type="compositionally biased region" description="Basic and acidic residues" evidence="1">
    <location>
        <begin position="144"/>
        <end position="179"/>
    </location>
</feature>
<evidence type="ECO:0000256" key="1">
    <source>
        <dbReference type="SAM" id="MobiDB-lite"/>
    </source>
</evidence>
<keyword evidence="4" id="KW-1185">Reference proteome</keyword>
<evidence type="ECO:0000313" key="2">
    <source>
        <dbReference type="EMBL" id="KIM71025.1"/>
    </source>
</evidence>
<gene>
    <name evidence="3" type="ORF">PILCRDRAFT_830561</name>
    <name evidence="2" type="ORF">PILCRDRAFT_830565</name>
</gene>
<evidence type="ECO:0000313" key="4">
    <source>
        <dbReference type="Proteomes" id="UP000054166"/>
    </source>
</evidence>
<dbReference type="HOGENOM" id="CLU_644219_0_0_1"/>
<name>A0A0C3ET93_PILCF</name>
<dbReference type="AlphaFoldDB" id="A0A0C3ET93"/>
<feature type="region of interest" description="Disordered" evidence="1">
    <location>
        <begin position="142"/>
        <end position="179"/>
    </location>
</feature>
<sequence length="426" mass="47303">MDNIWGKAAKNIRKREERLAAIAATTTTHTYTNPATFALTEENMNTVEKIDTQLARMEQNWAATRSGPFPEGARNAIAKLRASLEERDTAAPAAYETTTTPERLDRVADARHVTTPSTTVPTQAITTTADSNTAVEQQGNEELAAGREEDQERRAEEHKGVREREVDMGERERIEESRSEQFDWAMDADSSIGPVPSARDFRPTAPALVNPDPSDVACIPYPAGIVPFPVSPKPIAPNNPVPSVLKEPAPTVLVTPVSPTVYGPRDLSALRSGTSNPWGTLRRRHYHRYSHTPRQFRSAKRGQFAHLYTANTPIHKHPISKTTPSSPFRVFETVKHPHGIGPNKPVIRVPVSITANAPTHHVHERAIVKVTPPHQTDTLRCECGRLIPGTEARDLPIHHTLTTFISSIISHPFFLPSHFFSRFRFS</sequence>
<reference evidence="4" key="2">
    <citation type="submission" date="2015-01" db="EMBL/GenBank/DDBJ databases">
        <title>Evolutionary Origins and Diversification of the Mycorrhizal Mutualists.</title>
        <authorList>
            <consortium name="DOE Joint Genome Institute"/>
            <consortium name="Mycorrhizal Genomics Consortium"/>
            <person name="Kohler A."/>
            <person name="Kuo A."/>
            <person name="Nagy L.G."/>
            <person name="Floudas D."/>
            <person name="Copeland A."/>
            <person name="Barry K.W."/>
            <person name="Cichocki N."/>
            <person name="Veneault-Fourrey C."/>
            <person name="LaButti K."/>
            <person name="Lindquist E.A."/>
            <person name="Lipzen A."/>
            <person name="Lundell T."/>
            <person name="Morin E."/>
            <person name="Murat C."/>
            <person name="Riley R."/>
            <person name="Ohm R."/>
            <person name="Sun H."/>
            <person name="Tunlid A."/>
            <person name="Henrissat B."/>
            <person name="Grigoriev I.V."/>
            <person name="Hibbett D.S."/>
            <person name="Martin F."/>
        </authorList>
    </citation>
    <scope>NUCLEOTIDE SEQUENCE [LARGE SCALE GENOMIC DNA]</scope>
    <source>
        <strain evidence="2 4">F 1598</strain>
    </source>
</reference>
<organism evidence="3 4">
    <name type="scientific">Piloderma croceum (strain F 1598)</name>
    <dbReference type="NCBI Taxonomy" id="765440"/>
    <lineage>
        <taxon>Eukaryota</taxon>
        <taxon>Fungi</taxon>
        <taxon>Dikarya</taxon>
        <taxon>Basidiomycota</taxon>
        <taxon>Agaricomycotina</taxon>
        <taxon>Agaricomycetes</taxon>
        <taxon>Agaricomycetidae</taxon>
        <taxon>Atheliales</taxon>
        <taxon>Atheliaceae</taxon>
        <taxon>Piloderma</taxon>
    </lineage>
</organism>
<reference evidence="3" key="3">
    <citation type="submission" date="2015-02" db="EMBL/GenBank/DDBJ databases">
        <title>Evolutionary Origins and Diversification of the Mycorrhizal Mutualists.</title>
        <authorList>
            <consortium name="DOE Joint Genome Institute"/>
            <consortium name="Mycorrhizal Genomics Consortium"/>
            <person name="Kohler A."/>
            <person name="Kuo A."/>
            <person name="Nagy L.G."/>
            <person name="Floudas D."/>
            <person name="Copeland A."/>
            <person name="Barry K.W."/>
            <person name="Cichocki N."/>
            <person name="Veneault-Fourrey C."/>
            <person name="LaButti K."/>
            <person name="Lindquist E.A."/>
            <person name="Lipzen A."/>
            <person name="Lundell T."/>
            <person name="Morin E."/>
            <person name="Murat C."/>
            <person name="Riley R."/>
            <person name="Ohm R."/>
            <person name="Sun H."/>
            <person name="Tunlid A."/>
            <person name="Henrissat B."/>
            <person name="Grigoriev I.V."/>
            <person name="Hibbett D.S."/>
            <person name="Martin F."/>
        </authorList>
    </citation>
    <scope>NUCLEOTIDE SEQUENCE</scope>
    <source>
        <strain evidence="3 4">F 1598</strain>
    </source>
</reference>
<evidence type="ECO:0000313" key="3">
    <source>
        <dbReference type="EMBL" id="KIM71036.1"/>
    </source>
</evidence>
<accession>A0A0C3ET93</accession>
<protein>
    <submittedName>
        <fullName evidence="3">Uncharacterized protein</fullName>
    </submittedName>
</protein>